<evidence type="ECO:0000313" key="2">
    <source>
        <dbReference type="Proteomes" id="UP000182858"/>
    </source>
</evidence>
<keyword evidence="2" id="KW-1185">Reference proteome</keyword>
<dbReference type="Proteomes" id="UP000182858">
    <property type="component" value="Chromosome I"/>
</dbReference>
<reference evidence="1 2" key="1">
    <citation type="submission" date="2016-10" db="EMBL/GenBank/DDBJ databases">
        <authorList>
            <person name="Varghese N."/>
            <person name="Submissions S."/>
        </authorList>
    </citation>
    <scope>NUCLEOTIDE SEQUENCE [LARGE SCALE GENOMIC DNA]</scope>
    <source>
        <strain evidence="1 2">DSM 17835</strain>
    </source>
</reference>
<organism evidence="1 2">
    <name type="scientific">Pseudomonas extremaustralis</name>
    <dbReference type="NCBI Taxonomy" id="359110"/>
    <lineage>
        <taxon>Bacteria</taxon>
        <taxon>Pseudomonadati</taxon>
        <taxon>Pseudomonadota</taxon>
        <taxon>Gammaproteobacteria</taxon>
        <taxon>Pseudomonadales</taxon>
        <taxon>Pseudomonadaceae</taxon>
        <taxon>Pseudomonas</taxon>
    </lineage>
</organism>
<proteinExistence type="predicted"/>
<name>A0ABY0NDW0_9PSED</name>
<dbReference type="EMBL" id="LT629689">
    <property type="protein sequence ID" value="SDF31193.1"/>
    <property type="molecule type" value="Genomic_DNA"/>
</dbReference>
<gene>
    <name evidence="1" type="ORF">SAMN05216591_2575</name>
</gene>
<sequence>MTMRTYEYFACPNGHQGEEKTTENDQPYSKCWESISIKGLRNGPYGSYLCEVCGLLMSRVPKPSA</sequence>
<evidence type="ECO:0000313" key="1">
    <source>
        <dbReference type="EMBL" id="SDF31193.1"/>
    </source>
</evidence>
<accession>A0ABY0NDW0</accession>
<protein>
    <submittedName>
        <fullName evidence="1">Uncharacterized protein</fullName>
    </submittedName>
</protein>